<dbReference type="STRING" id="1643428.GCA_001442855_01237"/>
<keyword evidence="2" id="KW-0732">Signal</keyword>
<dbReference type="RefSeq" id="WP_140945012.1">
    <property type="nucleotide sequence ID" value="NZ_FAOO01000008.1"/>
</dbReference>
<accession>A0A0S4N2U2</accession>
<keyword evidence="5" id="KW-1185">Reference proteome</keyword>
<dbReference type="Pfam" id="PF13585">
    <property type="entry name" value="CHU_C"/>
    <property type="match status" value="1"/>
</dbReference>
<dbReference type="EMBL" id="FAOO01000008">
    <property type="protein sequence ID" value="CUU05527.1"/>
    <property type="molecule type" value="Genomic_DNA"/>
</dbReference>
<feature type="compositionally biased region" description="Low complexity" evidence="1">
    <location>
        <begin position="988"/>
        <end position="998"/>
    </location>
</feature>
<feature type="domain" description="LTD" evidence="3">
    <location>
        <begin position="562"/>
        <end position="684"/>
    </location>
</feature>
<feature type="chain" id="PRO_5006624741" evidence="2">
    <location>
        <begin position="25"/>
        <end position="1124"/>
    </location>
</feature>
<dbReference type="SUPFAM" id="SSF74853">
    <property type="entry name" value="Lamin A/C globular tail domain"/>
    <property type="match status" value="4"/>
</dbReference>
<dbReference type="InterPro" id="IPR001322">
    <property type="entry name" value="Lamin_tail_dom"/>
</dbReference>
<organism evidence="4 5">
    <name type="scientific">Candidatus Thermokryptus mobilis</name>
    <dbReference type="NCBI Taxonomy" id="1643428"/>
    <lineage>
        <taxon>Bacteria</taxon>
        <taxon>Pseudomonadati</taxon>
        <taxon>Candidatus Kryptoniota</taxon>
        <taxon>Candidatus Thermokryptus</taxon>
    </lineage>
</organism>
<feature type="signal peptide" evidence="2">
    <location>
        <begin position="1"/>
        <end position="24"/>
    </location>
</feature>
<evidence type="ECO:0000256" key="1">
    <source>
        <dbReference type="SAM" id="MobiDB-lite"/>
    </source>
</evidence>
<dbReference type="AlphaFoldDB" id="A0A0S4N2U2"/>
<protein>
    <submittedName>
        <fullName evidence="4">C-terminal domain of CHU protein family protein</fullName>
    </submittedName>
</protein>
<dbReference type="Gene3D" id="2.60.40.10">
    <property type="entry name" value="Immunoglobulins"/>
    <property type="match status" value="3"/>
</dbReference>
<name>A0A0S4N2U2_9BACT</name>
<dbReference type="OrthoDB" id="9758406at2"/>
<gene>
    <name evidence="4" type="ORF">JGI1_01264</name>
</gene>
<evidence type="ECO:0000256" key="2">
    <source>
        <dbReference type="SAM" id="SignalP"/>
    </source>
</evidence>
<feature type="domain" description="LTD" evidence="3">
    <location>
        <begin position="17"/>
        <end position="139"/>
    </location>
</feature>
<evidence type="ECO:0000313" key="5">
    <source>
        <dbReference type="Proteomes" id="UP000320623"/>
    </source>
</evidence>
<evidence type="ECO:0000259" key="3">
    <source>
        <dbReference type="PROSITE" id="PS51841"/>
    </source>
</evidence>
<proteinExistence type="predicted"/>
<dbReference type="Proteomes" id="UP000320623">
    <property type="component" value="Unassembled WGS sequence"/>
</dbReference>
<evidence type="ECO:0000313" key="4">
    <source>
        <dbReference type="EMBL" id="CUU05527.1"/>
    </source>
</evidence>
<dbReference type="PROSITE" id="PS51841">
    <property type="entry name" value="LTD"/>
    <property type="match status" value="4"/>
</dbReference>
<dbReference type="Gene3D" id="2.60.40.4070">
    <property type="match status" value="1"/>
</dbReference>
<dbReference type="InterPro" id="IPR036415">
    <property type="entry name" value="Lamin_tail_dom_sf"/>
</dbReference>
<feature type="domain" description="LTD" evidence="3">
    <location>
        <begin position="299"/>
        <end position="413"/>
    </location>
</feature>
<reference evidence="5" key="1">
    <citation type="submission" date="2015-11" db="EMBL/GenBank/DDBJ databases">
        <authorList>
            <person name="Varghese N."/>
        </authorList>
    </citation>
    <scope>NUCLEOTIDE SEQUENCE [LARGE SCALE GENOMIC DNA]</scope>
</reference>
<dbReference type="Pfam" id="PF00932">
    <property type="entry name" value="LTD"/>
    <property type="match status" value="4"/>
</dbReference>
<feature type="domain" description="LTD" evidence="3">
    <location>
        <begin position="840"/>
        <end position="963"/>
    </location>
</feature>
<dbReference type="Gene3D" id="2.60.40.1260">
    <property type="entry name" value="Lamin Tail domain"/>
    <property type="match status" value="3"/>
</dbReference>
<dbReference type="InterPro" id="IPR013783">
    <property type="entry name" value="Ig-like_fold"/>
</dbReference>
<feature type="region of interest" description="Disordered" evidence="1">
    <location>
        <begin position="981"/>
        <end position="1006"/>
    </location>
</feature>
<sequence length="1124" mass="125818">MNISRTSKILFTILLLSFASKLVSQQVVINEIMNAPSGGEPEWIEILNFSSEPVNLKNWKISNRLTATKYTITTEDYILQPDSYAVITRSDTIFYFHSSIPSKVFVVPQIPPARFRNDSDAVVLFDSSNTVIDSVYYKSNWVRTGYSIERIYPNRNSNLKSTWGISADPERSTPGRKNSIMAKGIDLMAKNITISPEQIFQGQSFNVKPTIYNIGIFPVGEFSVSFSIDLNGDSTFQSDENFFERTFYQFLNSGDSLTFEFTLQGLPSGSYGSLLKVTAQGDENEANNSIKKQIKILSPPLSFNSVVINEIMYAPKSPEPEWIELFNRTNESVDLLNWKIGDSQTLKSISSTFKISPGDYVILTSKDTIFSVYPWLNRSKVLLISLPILNNDEDAVRIYDQYNNLIDSVYYTSTMGGGNGFSLERISPDEPSNSIQNWGTSRSPFRATPLLKNSLTQKDKDITISGVILPEKFLKLQQSEIYLVVKNIGKIALSNFWTKIFLDKNTDSIPQFDELLEGKINSNLLNPSDSILISFAFTPGELKTYKFIAVVSHPEDEDSLNDKFYFQIDVSGNEGIVLINEIMFAPSGDEPEWVEIFNASQDTINLKNWSISDATKKVNIIKNDFLLYPNEFLILTADSSILNFYNIGSKLISLSLPTLNNTGDAVAIYDKTGSKIDSVYYQGNWGKTGYSIERIDLEEPSNDSTNWAIPPDSIKATPGRENFTKRKNFDIAIKSVQMPPSVDTGAEFYASVVVQNVGINRLNEFTINVFNDVNRDSIGSEAELILSRSFTTTLNKKDSAVINLKLQNLEPGENFLLFTVQTAQDENPKNNSLFKKINISFAQNSITINEIMFDPLPGYSEYIELYNRSNISVNLKLWKFNDMRNQEGKANFITLLNSDFELLPGEYLLIASDSTILNYFTKDDSLDFKLIILNKGLGLNNDLDDVVITDLTGKIIDSVRYSSTWHSPILLDKKGRSLEKVNPDLPSTERSSWTSSSSFNGGTPGRKNTAFVEIAGKPSTGKITVTPNPFSPDGDGFEDVCVISYTLPFNSALINVKIFDSYGRLVKTLAISQYSSREGNLIWDGSDDGGKILRIGIYIILFEATSEGGEKITQKLTVVLAKKL</sequence>